<dbReference type="SUPFAM" id="SSF47413">
    <property type="entry name" value="lambda repressor-like DNA-binding domains"/>
    <property type="match status" value="1"/>
</dbReference>
<organism evidence="2 3">
    <name type="scientific">Enterococcus larvae</name>
    <dbReference type="NCBI Taxonomy" id="2794352"/>
    <lineage>
        <taxon>Bacteria</taxon>
        <taxon>Bacillati</taxon>
        <taxon>Bacillota</taxon>
        <taxon>Bacilli</taxon>
        <taxon>Lactobacillales</taxon>
        <taxon>Enterococcaceae</taxon>
        <taxon>Enterococcus</taxon>
    </lineage>
</organism>
<keyword evidence="3" id="KW-1185">Reference proteome</keyword>
<evidence type="ECO:0000313" key="2">
    <source>
        <dbReference type="EMBL" id="MBP1046145.1"/>
    </source>
</evidence>
<dbReference type="InterPro" id="IPR053163">
    <property type="entry name" value="HTH-type_regulator_Rgg"/>
</dbReference>
<dbReference type="InterPro" id="IPR010982">
    <property type="entry name" value="Lambda_DNA-bd_dom_sf"/>
</dbReference>
<evidence type="ECO:0000259" key="1">
    <source>
        <dbReference type="PROSITE" id="PS50943"/>
    </source>
</evidence>
<dbReference type="Pfam" id="PF01381">
    <property type="entry name" value="HTH_3"/>
    <property type="match status" value="1"/>
</dbReference>
<accession>A0ABS4CI87</accession>
<name>A0ABS4CI87_9ENTE</name>
<dbReference type="CDD" id="cd00093">
    <property type="entry name" value="HTH_XRE"/>
    <property type="match status" value="1"/>
</dbReference>
<dbReference type="Gene3D" id="1.25.40.10">
    <property type="entry name" value="Tetratricopeptide repeat domain"/>
    <property type="match status" value="1"/>
</dbReference>
<dbReference type="PROSITE" id="PS50943">
    <property type="entry name" value="HTH_CROC1"/>
    <property type="match status" value="1"/>
</dbReference>
<proteinExistence type="predicted"/>
<comment type="caution">
    <text evidence="2">The sequence shown here is derived from an EMBL/GenBank/DDBJ whole genome shotgun (WGS) entry which is preliminary data.</text>
</comment>
<dbReference type="SMART" id="SM00530">
    <property type="entry name" value="HTH_XRE"/>
    <property type="match status" value="1"/>
</dbReference>
<sequence>MKLGTYIQFYRKKRALTQAELAERICSQSEISLIEQGKRTPSYEVLMKLCNRLNISIEAITEKSIDHIEQLTEAFQRLNFLMLNRDYGTMNQLLADQTIWHAAYEKTDRQKLLYYQGIYTCFHLKDNGEALRILKIGLTETLSLKNKDLHVILNRKKVFQKTETLLIGSIGAVLHLDGKYKEAEPFFETACGNINNLAFQDQPSELAIIYYSASKNYKYLNEHALALETAMTGKNWVLSHHSTARLPELLYEIAENYRILDRQERAECYYIASLSAAFSIEDKLIFDLMYKEYQVFTSMEKLQNFLEVVTCVEQ</sequence>
<dbReference type="InterPro" id="IPR011990">
    <property type="entry name" value="TPR-like_helical_dom_sf"/>
</dbReference>
<feature type="domain" description="HTH cro/C1-type" evidence="1">
    <location>
        <begin position="7"/>
        <end position="60"/>
    </location>
</feature>
<dbReference type="SUPFAM" id="SSF48452">
    <property type="entry name" value="TPR-like"/>
    <property type="match status" value="1"/>
</dbReference>
<dbReference type="InterPro" id="IPR001387">
    <property type="entry name" value="Cro/C1-type_HTH"/>
</dbReference>
<reference evidence="2 3" key="1">
    <citation type="submission" date="2020-12" db="EMBL/GenBank/DDBJ databases">
        <title>Vagococcus allomyrinae sp. nov. and Enterococcus lavae sp. nov., isolated from the larvae of Allomyrina dichotoma.</title>
        <authorList>
            <person name="Lee S.D."/>
        </authorList>
    </citation>
    <scope>NUCLEOTIDE SEQUENCE [LARGE SCALE GENOMIC DNA]</scope>
    <source>
        <strain evidence="2 3">BWM-S5</strain>
    </source>
</reference>
<evidence type="ECO:0000313" key="3">
    <source>
        <dbReference type="Proteomes" id="UP000673375"/>
    </source>
</evidence>
<dbReference type="PANTHER" id="PTHR37038">
    <property type="entry name" value="TRANSCRIPTIONAL REGULATOR-RELATED"/>
    <property type="match status" value="1"/>
</dbReference>
<dbReference type="PANTHER" id="PTHR37038:SF14">
    <property type="entry name" value="TRANSCRIPTIONAL ACTIVATOR"/>
    <property type="match status" value="1"/>
</dbReference>
<protein>
    <submittedName>
        <fullName evidence="2">Helix-turn-helix transcriptional regulator</fullName>
    </submittedName>
</protein>
<dbReference type="EMBL" id="JAEDXU010000003">
    <property type="protein sequence ID" value="MBP1046145.1"/>
    <property type="molecule type" value="Genomic_DNA"/>
</dbReference>
<dbReference type="RefSeq" id="WP_209556965.1">
    <property type="nucleotide sequence ID" value="NZ_JAEDXU010000003.1"/>
</dbReference>
<gene>
    <name evidence="2" type="ORF">I6N96_07605</name>
</gene>
<dbReference type="Proteomes" id="UP000673375">
    <property type="component" value="Unassembled WGS sequence"/>
</dbReference>